<dbReference type="GO" id="GO:0016788">
    <property type="term" value="F:hydrolase activity, acting on ester bonds"/>
    <property type="evidence" value="ECO:0007669"/>
    <property type="project" value="InterPro"/>
</dbReference>
<reference evidence="10" key="2">
    <citation type="submission" date="2025-08" db="UniProtKB">
        <authorList>
            <consortium name="RefSeq"/>
        </authorList>
    </citation>
    <scope>IDENTIFICATION</scope>
    <source>
        <tissue evidence="10">Young leaves</tissue>
    </source>
</reference>
<dbReference type="Proteomes" id="UP000694853">
    <property type="component" value="Unplaced"/>
</dbReference>
<dbReference type="KEGG" id="aprc:113852120"/>
<dbReference type="SUPFAM" id="SSF52266">
    <property type="entry name" value="SGNH hydrolase"/>
    <property type="match status" value="1"/>
</dbReference>
<keyword evidence="9" id="KW-1185">Reference proteome</keyword>
<dbReference type="CDD" id="cd01837">
    <property type="entry name" value="SGNH_plant_lipase_like"/>
    <property type="match status" value="1"/>
</dbReference>
<evidence type="ECO:0000256" key="1">
    <source>
        <dbReference type="ARBA" id="ARBA00004613"/>
    </source>
</evidence>
<sequence>MVAKTKTWLVLSLLLLAANCMQHCVYGDTQLPCLFIFGDSLSDNGNNNNLPTAAKSNYNPYGIDFPKGPTGRFTNGRTSIDIIGQLLGFQNFIPPFANLRGSDILKGVNYASGAAGIRIETGTHLGADISLGSQLANHGVILSKIANKLGGFDKAVKYLNKCLYYVNIGSNDYINNYFRPQIYPTSRIYAPDQYAKILIDQLSLYLQTLHDFGARKYVLVGVGAIGCTPNAMSTHGTNGSCVQEMNAAASIYSNKLKSLVDQFNNKFPADSKSIFIDSTAGSLDSSSLGFTVSNAPCCPTREDGHCAPDQMPCKNRNEYVFWDGFHTTEATNLIVALTSYNASNQAFTHPMDIKHLVQSNFVCSF</sequence>
<dbReference type="Gene3D" id="3.40.50.1110">
    <property type="entry name" value="SGNH hydrolase"/>
    <property type="match status" value="1"/>
</dbReference>
<feature type="signal peptide" evidence="8">
    <location>
        <begin position="1"/>
        <end position="27"/>
    </location>
</feature>
<keyword evidence="6" id="KW-0442">Lipid degradation</keyword>
<keyword evidence="4 8" id="KW-0732">Signal</keyword>
<reference evidence="9" key="1">
    <citation type="journal article" date="2019" name="Toxins">
        <title>Detection of Abrin-Like and Prepropulchellin-Like Toxin Genes and Transcripts Using Whole Genome Sequencing and Full-Length Transcript Sequencing of Abrus precatorius.</title>
        <authorList>
            <person name="Hovde B.T."/>
            <person name="Daligault H.E."/>
            <person name="Hanschen E.R."/>
            <person name="Kunde Y.A."/>
            <person name="Johnson M.B."/>
            <person name="Starkenburg S.R."/>
            <person name="Johnson S.L."/>
        </authorList>
    </citation>
    <scope>NUCLEOTIDE SEQUENCE [LARGE SCALE GENOMIC DNA]</scope>
</reference>
<dbReference type="RefSeq" id="XP_027338172.1">
    <property type="nucleotide sequence ID" value="XM_027482371.1"/>
</dbReference>
<dbReference type="InterPro" id="IPR001087">
    <property type="entry name" value="GDSL"/>
</dbReference>
<evidence type="ECO:0000313" key="9">
    <source>
        <dbReference type="Proteomes" id="UP000694853"/>
    </source>
</evidence>
<accession>A0A8B8K321</accession>
<evidence type="ECO:0000256" key="3">
    <source>
        <dbReference type="ARBA" id="ARBA00022525"/>
    </source>
</evidence>
<keyword evidence="5" id="KW-0378">Hydrolase</keyword>
<feature type="chain" id="PRO_5034055989" evidence="8">
    <location>
        <begin position="28"/>
        <end position="365"/>
    </location>
</feature>
<protein>
    <submittedName>
        <fullName evidence="10">GDSL esterase/lipase At1g29670-like</fullName>
    </submittedName>
</protein>
<dbReference type="OrthoDB" id="1683520at2759"/>
<evidence type="ECO:0000256" key="7">
    <source>
        <dbReference type="ARBA" id="ARBA00023098"/>
    </source>
</evidence>
<proteinExistence type="inferred from homology"/>
<dbReference type="AlphaFoldDB" id="A0A8B8K321"/>
<keyword evidence="7" id="KW-0443">Lipid metabolism</keyword>
<dbReference type="InterPro" id="IPR035669">
    <property type="entry name" value="SGNH_plant_lipase-like"/>
</dbReference>
<organism evidence="9 10">
    <name type="scientific">Abrus precatorius</name>
    <name type="common">Indian licorice</name>
    <name type="synonym">Glycine abrus</name>
    <dbReference type="NCBI Taxonomy" id="3816"/>
    <lineage>
        <taxon>Eukaryota</taxon>
        <taxon>Viridiplantae</taxon>
        <taxon>Streptophyta</taxon>
        <taxon>Embryophyta</taxon>
        <taxon>Tracheophyta</taxon>
        <taxon>Spermatophyta</taxon>
        <taxon>Magnoliopsida</taxon>
        <taxon>eudicotyledons</taxon>
        <taxon>Gunneridae</taxon>
        <taxon>Pentapetalae</taxon>
        <taxon>rosids</taxon>
        <taxon>fabids</taxon>
        <taxon>Fabales</taxon>
        <taxon>Fabaceae</taxon>
        <taxon>Papilionoideae</taxon>
        <taxon>50 kb inversion clade</taxon>
        <taxon>NPAAA clade</taxon>
        <taxon>indigoferoid/millettioid clade</taxon>
        <taxon>Abreae</taxon>
        <taxon>Abrus</taxon>
    </lineage>
</organism>
<evidence type="ECO:0000256" key="4">
    <source>
        <dbReference type="ARBA" id="ARBA00022729"/>
    </source>
</evidence>
<dbReference type="GO" id="GO:0005576">
    <property type="term" value="C:extracellular region"/>
    <property type="evidence" value="ECO:0007669"/>
    <property type="project" value="UniProtKB-SubCell"/>
</dbReference>
<dbReference type="Pfam" id="PF00657">
    <property type="entry name" value="Lipase_GDSL"/>
    <property type="match status" value="1"/>
</dbReference>
<gene>
    <name evidence="10" type="primary">LOC113852120</name>
</gene>
<evidence type="ECO:0000256" key="6">
    <source>
        <dbReference type="ARBA" id="ARBA00022963"/>
    </source>
</evidence>
<evidence type="ECO:0000256" key="5">
    <source>
        <dbReference type="ARBA" id="ARBA00022801"/>
    </source>
</evidence>
<dbReference type="InterPro" id="IPR051238">
    <property type="entry name" value="GDSL_esterase/lipase"/>
</dbReference>
<name>A0A8B8K321_ABRPR</name>
<evidence type="ECO:0000256" key="2">
    <source>
        <dbReference type="ARBA" id="ARBA00008668"/>
    </source>
</evidence>
<comment type="similarity">
    <text evidence="2">Belongs to the 'GDSL' lipolytic enzyme family.</text>
</comment>
<comment type="subcellular location">
    <subcellularLocation>
        <location evidence="1">Secreted</location>
    </subcellularLocation>
</comment>
<dbReference type="InterPro" id="IPR036514">
    <property type="entry name" value="SGNH_hydro_sf"/>
</dbReference>
<dbReference type="PANTHER" id="PTHR45650">
    <property type="entry name" value="GDSL-LIKE LIPASE/ACYLHYDROLASE-RELATED"/>
    <property type="match status" value="1"/>
</dbReference>
<dbReference type="GO" id="GO:0016042">
    <property type="term" value="P:lipid catabolic process"/>
    <property type="evidence" value="ECO:0007669"/>
    <property type="project" value="UniProtKB-KW"/>
</dbReference>
<evidence type="ECO:0000313" key="10">
    <source>
        <dbReference type="RefSeq" id="XP_027338172.1"/>
    </source>
</evidence>
<keyword evidence="3" id="KW-0964">Secreted</keyword>
<dbReference type="GeneID" id="113852120"/>
<evidence type="ECO:0000256" key="8">
    <source>
        <dbReference type="SAM" id="SignalP"/>
    </source>
</evidence>
<dbReference type="PANTHER" id="PTHR45650:SF75">
    <property type="entry name" value="GDSL-LIKE LIPASE_ACYLHYDROLASE"/>
    <property type="match status" value="1"/>
</dbReference>